<evidence type="ECO:0000256" key="2">
    <source>
        <dbReference type="ARBA" id="ARBA00023054"/>
    </source>
</evidence>
<proteinExistence type="inferred from homology"/>
<feature type="coiled-coil region" evidence="3">
    <location>
        <begin position="376"/>
        <end position="414"/>
    </location>
</feature>
<comment type="similarity">
    <text evidence="1">Belongs to the WEB family.</text>
</comment>
<dbReference type="InterPro" id="IPR008545">
    <property type="entry name" value="Web"/>
</dbReference>
<dbReference type="Proteomes" id="UP000236161">
    <property type="component" value="Unassembled WGS sequence"/>
</dbReference>
<sequence length="574" mass="64049">MENASSKTQASATVAIERVASPETLASGGHSRAAALQGSGRAEVDTSAPFESVKEAVDRFGGSAFWNPQLKQLFFSQSRQNRLASVDEYEVISVQEQANQLEKDLIVKERETFDVLKELERTKWIVIDLKMRLHTESSTIRKTSELHLDNGSRHLVSGPGGDDSDDGLVHDDTHAKQFPGTSLVDLKQAKINLARTTSVMADVHASIETYKNKVNEEKDLLDKTREMLSSRTFTAAYLEEELKMMTSKLRSSQEANDNHNKDPTSCTTDIKLLISSREQLSEAADNCKSEVSRLTSEIEQMKANIKATEIRCMAAKKMVEAAKAAKGAALSWKKASVSSSSTAELHDDSAVILTVEEYAALIHQIQEANELSKNKIEAAVLEVERANKSKVELIEKVKEVEEEVKTRKKVLEDAGSRAEAANRGKLAAEDALRRWRSEHGQMRRYVHNSTEFKNSYPGHHRRESRMLDLNGLNLLNDIPIVRLKHTLSIGEILSKKLVGPEDYDDDDGMHEKSTGKVKVSLGQILHQRPGVLSPFTAGCSARKQHPAKRRKFRFAGFSKLVFKERMKIKKNKSS</sequence>
<dbReference type="GO" id="GO:0005829">
    <property type="term" value="C:cytosol"/>
    <property type="evidence" value="ECO:0007669"/>
    <property type="project" value="TreeGrafter"/>
</dbReference>
<dbReference type="PANTHER" id="PTHR32054:SF4">
    <property type="entry name" value="OS07G0677900 PROTEIN"/>
    <property type="match status" value="1"/>
</dbReference>
<evidence type="ECO:0000256" key="3">
    <source>
        <dbReference type="SAM" id="Coils"/>
    </source>
</evidence>
<feature type="region of interest" description="Disordered" evidence="4">
    <location>
        <begin position="20"/>
        <end position="41"/>
    </location>
</feature>
<gene>
    <name evidence="5" type="ORF">AXF42_Ash017947</name>
</gene>
<dbReference type="OrthoDB" id="649232at2759"/>
<dbReference type="Pfam" id="PF05701">
    <property type="entry name" value="WEMBL"/>
    <property type="match status" value="2"/>
</dbReference>
<keyword evidence="2 3" id="KW-0175">Coiled coil</keyword>
<evidence type="ECO:0000313" key="6">
    <source>
        <dbReference type="Proteomes" id="UP000236161"/>
    </source>
</evidence>
<accession>A0A2I0AYB1</accession>
<name>A0A2I0AYB1_9ASPA</name>
<evidence type="ECO:0000256" key="4">
    <source>
        <dbReference type="SAM" id="MobiDB-lite"/>
    </source>
</evidence>
<organism evidence="5 6">
    <name type="scientific">Apostasia shenzhenica</name>
    <dbReference type="NCBI Taxonomy" id="1088818"/>
    <lineage>
        <taxon>Eukaryota</taxon>
        <taxon>Viridiplantae</taxon>
        <taxon>Streptophyta</taxon>
        <taxon>Embryophyta</taxon>
        <taxon>Tracheophyta</taxon>
        <taxon>Spermatophyta</taxon>
        <taxon>Magnoliopsida</taxon>
        <taxon>Liliopsida</taxon>
        <taxon>Asparagales</taxon>
        <taxon>Orchidaceae</taxon>
        <taxon>Apostasioideae</taxon>
        <taxon>Apostasia</taxon>
    </lineage>
</organism>
<evidence type="ECO:0000256" key="1">
    <source>
        <dbReference type="ARBA" id="ARBA00005485"/>
    </source>
</evidence>
<protein>
    <submittedName>
        <fullName evidence="5">WEB family protein</fullName>
    </submittedName>
</protein>
<dbReference type="GO" id="GO:0009904">
    <property type="term" value="P:chloroplast accumulation movement"/>
    <property type="evidence" value="ECO:0007669"/>
    <property type="project" value="TreeGrafter"/>
</dbReference>
<feature type="coiled-coil region" evidence="3">
    <location>
        <begin position="277"/>
        <end position="318"/>
    </location>
</feature>
<dbReference type="PANTHER" id="PTHR32054">
    <property type="entry name" value="HEAVY CHAIN, PUTATIVE, EXPRESSED-RELATED-RELATED"/>
    <property type="match status" value="1"/>
</dbReference>
<dbReference type="EMBL" id="KZ451937">
    <property type="protein sequence ID" value="PKA60541.1"/>
    <property type="molecule type" value="Genomic_DNA"/>
</dbReference>
<dbReference type="Gene3D" id="1.20.5.170">
    <property type="match status" value="1"/>
</dbReference>
<dbReference type="GO" id="GO:0009903">
    <property type="term" value="P:chloroplast avoidance movement"/>
    <property type="evidence" value="ECO:0007669"/>
    <property type="project" value="TreeGrafter"/>
</dbReference>
<dbReference type="STRING" id="1088818.A0A2I0AYB1"/>
<reference evidence="5 6" key="1">
    <citation type="journal article" date="2017" name="Nature">
        <title>The Apostasia genome and the evolution of orchids.</title>
        <authorList>
            <person name="Zhang G.Q."/>
            <person name="Liu K.W."/>
            <person name="Li Z."/>
            <person name="Lohaus R."/>
            <person name="Hsiao Y.Y."/>
            <person name="Niu S.C."/>
            <person name="Wang J.Y."/>
            <person name="Lin Y.C."/>
            <person name="Xu Q."/>
            <person name="Chen L.J."/>
            <person name="Yoshida K."/>
            <person name="Fujiwara S."/>
            <person name="Wang Z.W."/>
            <person name="Zhang Y.Q."/>
            <person name="Mitsuda N."/>
            <person name="Wang M."/>
            <person name="Liu G.H."/>
            <person name="Pecoraro L."/>
            <person name="Huang H.X."/>
            <person name="Xiao X.J."/>
            <person name="Lin M."/>
            <person name="Wu X.Y."/>
            <person name="Wu W.L."/>
            <person name="Chen Y.Y."/>
            <person name="Chang S.B."/>
            <person name="Sakamoto S."/>
            <person name="Ohme-Takagi M."/>
            <person name="Yagi M."/>
            <person name="Zeng S.J."/>
            <person name="Shen C.Y."/>
            <person name="Yeh C.M."/>
            <person name="Luo Y.B."/>
            <person name="Tsai W.C."/>
            <person name="Van de Peer Y."/>
            <person name="Liu Z.J."/>
        </authorList>
    </citation>
    <scope>NUCLEOTIDE SEQUENCE [LARGE SCALE GENOMIC DNA]</scope>
    <source>
        <strain evidence="6">cv. Shenzhen</strain>
        <tissue evidence="5">Stem</tissue>
    </source>
</reference>
<evidence type="ECO:0000313" key="5">
    <source>
        <dbReference type="EMBL" id="PKA60541.1"/>
    </source>
</evidence>
<dbReference type="AlphaFoldDB" id="A0A2I0AYB1"/>
<keyword evidence="6" id="KW-1185">Reference proteome</keyword>